<protein>
    <submittedName>
        <fullName evidence="2">Uncharacterized protein</fullName>
    </submittedName>
</protein>
<proteinExistence type="predicted"/>
<name>A0A939L7X1_9BRAD</name>
<dbReference type="EMBL" id="JAGEPA010000001">
    <property type="protein sequence ID" value="MBO1427850.1"/>
    <property type="molecule type" value="Genomic_DNA"/>
</dbReference>
<evidence type="ECO:0000313" key="2">
    <source>
        <dbReference type="EMBL" id="NVL07453.1"/>
    </source>
</evidence>
<evidence type="ECO:0000313" key="3">
    <source>
        <dbReference type="Proteomes" id="UP000692816"/>
    </source>
</evidence>
<dbReference type="RefSeq" id="WP_029083913.1">
    <property type="nucleotide sequence ID" value="NZ_CP088022.1"/>
</dbReference>
<reference evidence="1" key="2">
    <citation type="journal article" date="2021" name="Int. J. Syst. Evol. Microbiol.">
        <title>Bradyrhizobium septentrionale sp. nov. (sv. septentrionale) and Bradyrhizobium quebecense sp. nov. (sv. septentrionale) associated with legumes native to Canada possess rearranged symbiosis genes and numerous insertion sequences.</title>
        <authorList>
            <person name="Bromfield E.S.P."/>
            <person name="Cloutier S."/>
        </authorList>
    </citation>
    <scope>NUCLEOTIDE SEQUENCE</scope>
    <source>
        <strain evidence="1">12S5</strain>
    </source>
</reference>
<evidence type="ECO:0000313" key="1">
    <source>
        <dbReference type="EMBL" id="MBO1427850.1"/>
    </source>
</evidence>
<keyword evidence="3" id="KW-1185">Reference proteome</keyword>
<comment type="caution">
    <text evidence="2">The sequence shown here is derived from an EMBL/GenBank/DDBJ whole genome shotgun (WGS) entry which is preliminary data.</text>
</comment>
<reference evidence="2" key="1">
    <citation type="submission" date="2020-06" db="EMBL/GenBank/DDBJ databases">
        <title>Whole Genome Sequence of Bradyrhizobium sp. Strain 66S1MB.</title>
        <authorList>
            <person name="Bromfield E."/>
            <person name="Cloutier S."/>
        </authorList>
    </citation>
    <scope>NUCLEOTIDE SEQUENCE</scope>
    <source>
        <strain evidence="2">66S1MB</strain>
    </source>
</reference>
<dbReference type="Proteomes" id="UP000692816">
    <property type="component" value="Unassembled WGS sequence"/>
</dbReference>
<sequence length="99" mass="11111">MQVFRRLFPHQTAAELAIRTGAEIRHCERCLAGDRDLGSAFQAKLLQSDVGDKILDAIMGEARPAWWVGFKKQLELSKLVKAQAELGRQIESMQRGMAD</sequence>
<dbReference type="AlphaFoldDB" id="A0A939L7X1"/>
<organism evidence="2">
    <name type="scientific">Bradyrhizobium quebecense</name>
    <dbReference type="NCBI Taxonomy" id="2748629"/>
    <lineage>
        <taxon>Bacteria</taxon>
        <taxon>Pseudomonadati</taxon>
        <taxon>Pseudomonadota</taxon>
        <taxon>Alphaproteobacteria</taxon>
        <taxon>Hyphomicrobiales</taxon>
        <taxon>Nitrobacteraceae</taxon>
        <taxon>Bradyrhizobium</taxon>
    </lineage>
</organism>
<dbReference type="EMBL" id="JABWSX010000001">
    <property type="protein sequence ID" value="NVL07453.1"/>
    <property type="molecule type" value="Genomic_DNA"/>
</dbReference>
<accession>A0A939L7X1</accession>
<gene>
    <name evidence="2" type="ORF">HU230_17265</name>
    <name evidence="1" type="ORF">J4P68_00170</name>
</gene>